<dbReference type="Pfam" id="PF13462">
    <property type="entry name" value="Thioredoxin_4"/>
    <property type="match status" value="1"/>
</dbReference>
<evidence type="ECO:0000256" key="2">
    <source>
        <dbReference type="ARBA" id="ARBA00022729"/>
    </source>
</evidence>
<keyword evidence="4" id="KW-1015">Disulfide bond</keyword>
<dbReference type="InterPro" id="IPR036249">
    <property type="entry name" value="Thioredoxin-like_sf"/>
</dbReference>
<feature type="compositionally biased region" description="Basic and acidic residues" evidence="6">
    <location>
        <begin position="10"/>
        <end position="22"/>
    </location>
</feature>
<evidence type="ECO:0000256" key="3">
    <source>
        <dbReference type="ARBA" id="ARBA00023002"/>
    </source>
</evidence>
<dbReference type="InterPro" id="IPR012336">
    <property type="entry name" value="Thioredoxin-like_fold"/>
</dbReference>
<evidence type="ECO:0000256" key="6">
    <source>
        <dbReference type="SAM" id="MobiDB-lite"/>
    </source>
</evidence>
<evidence type="ECO:0000256" key="4">
    <source>
        <dbReference type="ARBA" id="ARBA00023157"/>
    </source>
</evidence>
<dbReference type="InterPro" id="IPR013766">
    <property type="entry name" value="Thioredoxin_domain"/>
</dbReference>
<keyword evidence="3" id="KW-0560">Oxidoreductase</keyword>
<gene>
    <name evidence="8" type="ORF">ACFOUO_05150</name>
</gene>
<comment type="caution">
    <text evidence="8">The sequence shown here is derived from an EMBL/GenBank/DDBJ whole genome shotgun (WGS) entry which is preliminary data.</text>
</comment>
<dbReference type="Gene3D" id="3.40.30.10">
    <property type="entry name" value="Glutaredoxin"/>
    <property type="match status" value="1"/>
</dbReference>
<dbReference type="PROSITE" id="PS51352">
    <property type="entry name" value="THIOREDOXIN_2"/>
    <property type="match status" value="1"/>
</dbReference>
<keyword evidence="9" id="KW-1185">Reference proteome</keyword>
<dbReference type="PANTHER" id="PTHR13887">
    <property type="entry name" value="GLUTATHIONE S-TRANSFERASE KAPPA"/>
    <property type="match status" value="1"/>
</dbReference>
<reference evidence="9" key="1">
    <citation type="journal article" date="2019" name="Int. J. Syst. Evol. Microbiol.">
        <title>The Global Catalogue of Microorganisms (GCM) 10K type strain sequencing project: providing services to taxonomists for standard genome sequencing and annotation.</title>
        <authorList>
            <consortium name="The Broad Institute Genomics Platform"/>
            <consortium name="The Broad Institute Genome Sequencing Center for Infectious Disease"/>
            <person name="Wu L."/>
            <person name="Ma J."/>
        </authorList>
    </citation>
    <scope>NUCLEOTIDE SEQUENCE [LARGE SCALE GENOMIC DNA]</scope>
    <source>
        <strain evidence="9">IBRC-M 10813</strain>
    </source>
</reference>
<dbReference type="Proteomes" id="UP001595843">
    <property type="component" value="Unassembled WGS sequence"/>
</dbReference>
<dbReference type="RefSeq" id="WP_380702824.1">
    <property type="nucleotide sequence ID" value="NZ_JBHSAP010000007.1"/>
</dbReference>
<dbReference type="EMBL" id="JBHSAP010000007">
    <property type="protein sequence ID" value="MFC4076194.1"/>
    <property type="molecule type" value="Genomic_DNA"/>
</dbReference>
<feature type="domain" description="Thioredoxin" evidence="7">
    <location>
        <begin position="36"/>
        <end position="247"/>
    </location>
</feature>
<keyword evidence="2" id="KW-0732">Signal</keyword>
<evidence type="ECO:0000256" key="5">
    <source>
        <dbReference type="ARBA" id="ARBA00023284"/>
    </source>
</evidence>
<evidence type="ECO:0000259" key="7">
    <source>
        <dbReference type="PROSITE" id="PS51352"/>
    </source>
</evidence>
<proteinExistence type="inferred from homology"/>
<feature type="region of interest" description="Disordered" evidence="6">
    <location>
        <begin position="1"/>
        <end position="22"/>
    </location>
</feature>
<evidence type="ECO:0000256" key="1">
    <source>
        <dbReference type="ARBA" id="ARBA00005791"/>
    </source>
</evidence>
<keyword evidence="5" id="KW-0676">Redox-active center</keyword>
<protein>
    <submittedName>
        <fullName evidence="8">DsbA family protein</fullName>
    </submittedName>
</protein>
<accession>A0ABV8JFX9</accession>
<comment type="similarity">
    <text evidence="1">Belongs to the thioredoxin family. DsbA subfamily.</text>
</comment>
<dbReference type="PANTHER" id="PTHR13887:SF14">
    <property type="entry name" value="DISULFIDE BOND FORMATION PROTEIN D"/>
    <property type="match status" value="1"/>
</dbReference>
<evidence type="ECO:0000313" key="9">
    <source>
        <dbReference type="Proteomes" id="UP001595843"/>
    </source>
</evidence>
<organism evidence="8 9">
    <name type="scientific">Salinithrix halophila</name>
    <dbReference type="NCBI Taxonomy" id="1485204"/>
    <lineage>
        <taxon>Bacteria</taxon>
        <taxon>Bacillati</taxon>
        <taxon>Bacillota</taxon>
        <taxon>Bacilli</taxon>
        <taxon>Bacillales</taxon>
        <taxon>Thermoactinomycetaceae</taxon>
        <taxon>Salinithrix</taxon>
    </lineage>
</organism>
<name>A0ABV8JFX9_9BACL</name>
<dbReference type="SUPFAM" id="SSF52833">
    <property type="entry name" value="Thioredoxin-like"/>
    <property type="match status" value="1"/>
</dbReference>
<evidence type="ECO:0000313" key="8">
    <source>
        <dbReference type="EMBL" id="MFC4076194.1"/>
    </source>
</evidence>
<sequence>MAKKKKSQKNTKDKIREKQAREKARRMKSLTVTTLVVLLLAAGVFYLVQSASDGGSDNRVEASVFQYDKQPVIGNDKAKVKIVEFGDYKCPVCKRFKDEIFPQLKKDFLDNDKAGFYFINNQFIGEDSITAGIAGEAVYRQNKEAFWKYYQAVYDHQGSEQQTWATPEFLVGLAKKEVPGIDHGKLAKDIQHKTYEENVKADKKIGEEAGVSAVPALFINGKPVELEVIFDYPRLKQMIEDELEKAR</sequence>